<dbReference type="Proteomes" id="UP001059617">
    <property type="component" value="Chromosome"/>
</dbReference>
<evidence type="ECO:0000256" key="9">
    <source>
        <dbReference type="SAM" id="Phobius"/>
    </source>
</evidence>
<proteinExistence type="predicted"/>
<dbReference type="Gene3D" id="1.20.5.3310">
    <property type="match status" value="1"/>
</dbReference>
<comment type="subcellular location">
    <subcellularLocation>
        <location evidence="1">Membrane</location>
        <topology evidence="1">Single-pass membrane protein</topology>
    </subcellularLocation>
</comment>
<keyword evidence="2" id="KW-0813">Transport</keyword>
<dbReference type="PRINTS" id="PR01506">
    <property type="entry name" value="TATBPROTEIN"/>
</dbReference>
<evidence type="ECO:0000256" key="5">
    <source>
        <dbReference type="ARBA" id="ARBA00022989"/>
    </source>
</evidence>
<keyword evidence="5 9" id="KW-1133">Transmembrane helix</keyword>
<dbReference type="InterPro" id="IPR003369">
    <property type="entry name" value="TatA/B/E"/>
</dbReference>
<protein>
    <submittedName>
        <fullName evidence="10">Preprotein translocase subunit TatB</fullName>
    </submittedName>
</protein>
<dbReference type="EMBL" id="CP073720">
    <property type="protein sequence ID" value="UWP86553.1"/>
    <property type="molecule type" value="Genomic_DNA"/>
</dbReference>
<name>A0ABY5W948_9ACTN</name>
<evidence type="ECO:0000256" key="4">
    <source>
        <dbReference type="ARBA" id="ARBA00022927"/>
    </source>
</evidence>
<evidence type="ECO:0000313" key="10">
    <source>
        <dbReference type="EMBL" id="UWP86553.1"/>
    </source>
</evidence>
<feature type="compositionally biased region" description="Low complexity" evidence="8">
    <location>
        <begin position="119"/>
        <end position="130"/>
    </location>
</feature>
<gene>
    <name evidence="10" type="ORF">Dfulv_20855</name>
</gene>
<keyword evidence="6" id="KW-0811">Translocation</keyword>
<evidence type="ECO:0000256" key="3">
    <source>
        <dbReference type="ARBA" id="ARBA00022692"/>
    </source>
</evidence>
<evidence type="ECO:0000256" key="8">
    <source>
        <dbReference type="SAM" id="MobiDB-lite"/>
    </source>
</evidence>
<keyword evidence="3 9" id="KW-0812">Transmembrane</keyword>
<accession>A0ABY5W948</accession>
<keyword evidence="7 9" id="KW-0472">Membrane</keyword>
<evidence type="ECO:0000256" key="7">
    <source>
        <dbReference type="ARBA" id="ARBA00023136"/>
    </source>
</evidence>
<feature type="region of interest" description="Disordered" evidence="8">
    <location>
        <begin position="109"/>
        <end position="144"/>
    </location>
</feature>
<reference evidence="10" key="1">
    <citation type="submission" date="2021-04" db="EMBL/GenBank/DDBJ databases">
        <authorList>
            <person name="Hartkoorn R.C."/>
            <person name="Beaudoing E."/>
            <person name="Hot D."/>
        </authorList>
    </citation>
    <scope>NUCLEOTIDE SEQUENCE</scope>
    <source>
        <strain evidence="10">NRRL B-16292</strain>
    </source>
</reference>
<evidence type="ECO:0000256" key="6">
    <source>
        <dbReference type="ARBA" id="ARBA00023010"/>
    </source>
</evidence>
<sequence>MGLENLDSWHLIALIVAGLLIFGPNRLPKAISDGLRMVHKVRQMAYNMTDDLHREFGIDVRPEDLHPKTLLRQHLLTAAGEAALRRPLQDLYDDVQGVAGAVERSAKAAVGAADRGTLSSRSPARRATPSPTQPTGRTSWDDAT</sequence>
<evidence type="ECO:0000256" key="1">
    <source>
        <dbReference type="ARBA" id="ARBA00004167"/>
    </source>
</evidence>
<dbReference type="RefSeq" id="WP_259865839.1">
    <property type="nucleotide sequence ID" value="NZ_BAAAST010000003.1"/>
</dbReference>
<evidence type="ECO:0000313" key="11">
    <source>
        <dbReference type="Proteomes" id="UP001059617"/>
    </source>
</evidence>
<evidence type="ECO:0000256" key="2">
    <source>
        <dbReference type="ARBA" id="ARBA00022448"/>
    </source>
</evidence>
<keyword evidence="4" id="KW-0653">Protein transport</keyword>
<organism evidence="10 11">
    <name type="scientific">Dactylosporangium fulvum</name>
    <dbReference type="NCBI Taxonomy" id="53359"/>
    <lineage>
        <taxon>Bacteria</taxon>
        <taxon>Bacillati</taxon>
        <taxon>Actinomycetota</taxon>
        <taxon>Actinomycetes</taxon>
        <taxon>Micromonosporales</taxon>
        <taxon>Micromonosporaceae</taxon>
        <taxon>Dactylosporangium</taxon>
    </lineage>
</organism>
<feature type="transmembrane region" description="Helical" evidence="9">
    <location>
        <begin position="6"/>
        <end position="27"/>
    </location>
</feature>
<reference evidence="10" key="2">
    <citation type="submission" date="2022-09" db="EMBL/GenBank/DDBJ databases">
        <title>Biosynthetic gene clusters of Dactylosporangioum fulvum.</title>
        <authorList>
            <person name="Caradec T."/>
        </authorList>
    </citation>
    <scope>NUCLEOTIDE SEQUENCE</scope>
    <source>
        <strain evidence="10">NRRL B-16292</strain>
    </source>
</reference>
<keyword evidence="11" id="KW-1185">Reference proteome</keyword>
<dbReference type="Pfam" id="PF02416">
    <property type="entry name" value="TatA_B_E"/>
    <property type="match status" value="1"/>
</dbReference>